<evidence type="ECO:0000256" key="1">
    <source>
        <dbReference type="ARBA" id="ARBA00023054"/>
    </source>
</evidence>
<evidence type="ECO:0000313" key="5">
    <source>
        <dbReference type="Proteomes" id="UP001152803"/>
    </source>
</evidence>
<evidence type="ECO:0000256" key="3">
    <source>
        <dbReference type="SAM" id="MobiDB-lite"/>
    </source>
</evidence>
<feature type="compositionally biased region" description="Basic and acidic residues" evidence="3">
    <location>
        <begin position="288"/>
        <end position="298"/>
    </location>
</feature>
<dbReference type="InterPro" id="IPR039902">
    <property type="entry name" value="CCDC148/CCDC112"/>
</dbReference>
<accession>A0A9Q1HSS9</accession>
<keyword evidence="1 2" id="KW-0175">Coiled coil</keyword>
<dbReference type="OrthoDB" id="2152435at2759"/>
<dbReference type="AlphaFoldDB" id="A0A9Q1HSS9"/>
<feature type="coiled-coil region" evidence="2">
    <location>
        <begin position="36"/>
        <end position="63"/>
    </location>
</feature>
<gene>
    <name evidence="4" type="ORF">COCON_G00151890</name>
</gene>
<evidence type="ECO:0008006" key="6">
    <source>
        <dbReference type="Google" id="ProtNLM"/>
    </source>
</evidence>
<dbReference type="Proteomes" id="UP001152803">
    <property type="component" value="Unassembled WGS sequence"/>
</dbReference>
<proteinExistence type="predicted"/>
<feature type="region of interest" description="Disordered" evidence="3">
    <location>
        <begin position="288"/>
        <end position="316"/>
    </location>
</feature>
<name>A0A9Q1HSS9_CONCO</name>
<keyword evidence="5" id="KW-1185">Reference proteome</keyword>
<dbReference type="EMBL" id="JAFJMO010000011">
    <property type="protein sequence ID" value="KAJ8262732.1"/>
    <property type="molecule type" value="Genomic_DNA"/>
</dbReference>
<dbReference type="PANTHER" id="PTHR21549:SF0">
    <property type="entry name" value="COILED-COIL DOMAIN-CONTAINING PROTEIN 112"/>
    <property type="match status" value="1"/>
</dbReference>
<evidence type="ECO:0000256" key="2">
    <source>
        <dbReference type="SAM" id="Coils"/>
    </source>
</evidence>
<sequence length="486" mass="57185">MASLATAAQLLFSQGGDDHGHHANQSRMENVSQGKKIHFLRTAEQLRRQVDKLEKEKTLSNQSKNIFRDDSGTVEESEIKLRHDRTTEVMKLQQQLKKIRNGVNRFQRQLMDVKPTPELIEKLKEIITKVETSISTFKEDKQQSYEELLKREYTYWQEVCSLEKKIGLWASAGPSAGLKAPPAHLAKLCLTKTLPPEVNELERFLLLTGGRQGGWDQYDHEVFLRERAKRSGREAVPHVPGKREEEVQEHEEWYQKLLLLEEKKKEAIYKWKSRKQWQREQELKRQKEKEDAARREEAQQAEEAQQQAEAGRREAAARLEAWKAGRRAEEDAERERLVREEVRQRKRAKEERRRQQEAKLALEVHVRARKHQQELLLMEKECREQEEMEERQRAASIGIKIFQERDICRLEAKLQEKQDKEEEEAERQKKLARMKEKVEAHIGRDPSRLCQLTKGWQERTKVIGPTGGGPVSQTFHRAVPSWRQDL</sequence>
<dbReference type="PANTHER" id="PTHR21549">
    <property type="entry name" value="MUTATED IN BLADDER CANCER 1"/>
    <property type="match status" value="1"/>
</dbReference>
<comment type="caution">
    <text evidence="4">The sequence shown here is derived from an EMBL/GenBank/DDBJ whole genome shotgun (WGS) entry which is preliminary data.</text>
</comment>
<organism evidence="4 5">
    <name type="scientific">Conger conger</name>
    <name type="common">Conger eel</name>
    <name type="synonym">Muraena conger</name>
    <dbReference type="NCBI Taxonomy" id="82655"/>
    <lineage>
        <taxon>Eukaryota</taxon>
        <taxon>Metazoa</taxon>
        <taxon>Chordata</taxon>
        <taxon>Craniata</taxon>
        <taxon>Vertebrata</taxon>
        <taxon>Euteleostomi</taxon>
        <taxon>Actinopterygii</taxon>
        <taxon>Neopterygii</taxon>
        <taxon>Teleostei</taxon>
        <taxon>Anguilliformes</taxon>
        <taxon>Congridae</taxon>
        <taxon>Conger</taxon>
    </lineage>
</organism>
<evidence type="ECO:0000313" key="4">
    <source>
        <dbReference type="EMBL" id="KAJ8262732.1"/>
    </source>
</evidence>
<protein>
    <recommendedName>
        <fullName evidence="6">Coiled-coil domain-containing protein 112</fullName>
    </recommendedName>
</protein>
<reference evidence="4" key="1">
    <citation type="journal article" date="2023" name="Science">
        <title>Genome structures resolve the early diversification of teleost fishes.</title>
        <authorList>
            <person name="Parey E."/>
            <person name="Louis A."/>
            <person name="Montfort J."/>
            <person name="Bouchez O."/>
            <person name="Roques C."/>
            <person name="Iampietro C."/>
            <person name="Lluch J."/>
            <person name="Castinel A."/>
            <person name="Donnadieu C."/>
            <person name="Desvignes T."/>
            <person name="Floi Bucao C."/>
            <person name="Jouanno E."/>
            <person name="Wen M."/>
            <person name="Mejri S."/>
            <person name="Dirks R."/>
            <person name="Jansen H."/>
            <person name="Henkel C."/>
            <person name="Chen W.J."/>
            <person name="Zahm M."/>
            <person name="Cabau C."/>
            <person name="Klopp C."/>
            <person name="Thompson A.W."/>
            <person name="Robinson-Rechavi M."/>
            <person name="Braasch I."/>
            <person name="Lecointre G."/>
            <person name="Bobe J."/>
            <person name="Postlethwait J.H."/>
            <person name="Berthelot C."/>
            <person name="Roest Crollius H."/>
            <person name="Guiguen Y."/>
        </authorList>
    </citation>
    <scope>NUCLEOTIDE SEQUENCE</scope>
    <source>
        <tissue evidence="4">Blood</tissue>
    </source>
</reference>